<protein>
    <recommendedName>
        <fullName evidence="11">C2H2-type domain-containing protein</fullName>
    </recommendedName>
</protein>
<evidence type="ECO:0000256" key="8">
    <source>
        <dbReference type="ARBA" id="ARBA00023242"/>
    </source>
</evidence>
<proteinExistence type="predicted"/>
<feature type="domain" description="C2H2-type" evidence="11">
    <location>
        <begin position="283"/>
        <end position="310"/>
    </location>
</feature>
<evidence type="ECO:0000256" key="7">
    <source>
        <dbReference type="ARBA" id="ARBA00023163"/>
    </source>
</evidence>
<dbReference type="GO" id="GO:0005654">
    <property type="term" value="C:nucleoplasm"/>
    <property type="evidence" value="ECO:0007669"/>
    <property type="project" value="TreeGrafter"/>
</dbReference>
<dbReference type="Gene3D" id="3.30.160.60">
    <property type="entry name" value="Classic Zinc Finger"/>
    <property type="match status" value="2"/>
</dbReference>
<sequence length="382" mass="41544">MGTVPEALTTSQPLYSRRPAAPTLPSFELPSPNFHANVKYPPHTIFPLINPSVSNLPSPPAITQSTTSHTSTTTASANPKLAPYWQGQKSNQSGSEAAAVARQSWNSNVASYSSRAAFSQSVSLLNRNPATSIPGTEHVSPPSEMNHLSPFHHSTSLSAASVQWGALQQQQYAMAHATLSAHNPLPDPASSPHILPSNETPMVKSSSGPAYSTVQQLSNPPGDYSPPKGQMSFTGNLQSGALPELPVYNNEHVAHMQQMQQLNGGHPPHPDPDAPGPTNDRSFKCDQCPQSFHRSYDLKRHKRIHLSVKPFPCMHCSKSFSRKDALKRHMLLKGCGKDVSDGTLKPGEHGGVKEEDQSDGTNTHHRDRNWRLSHVQELMEGR</sequence>
<keyword evidence="7" id="KW-0804">Transcription</keyword>
<dbReference type="InterPro" id="IPR013087">
    <property type="entry name" value="Znf_C2H2_type"/>
</dbReference>
<dbReference type="EMBL" id="BRPB01000238">
    <property type="protein sequence ID" value="GLA56092.1"/>
    <property type="molecule type" value="Genomic_DNA"/>
</dbReference>
<dbReference type="PROSITE" id="PS00028">
    <property type="entry name" value="ZINC_FINGER_C2H2_1"/>
    <property type="match status" value="1"/>
</dbReference>
<keyword evidence="6" id="KW-0805">Transcription regulation</keyword>
<dbReference type="Pfam" id="PF00096">
    <property type="entry name" value="zf-C2H2"/>
    <property type="match status" value="2"/>
</dbReference>
<evidence type="ECO:0000313" key="13">
    <source>
        <dbReference type="Proteomes" id="UP001144191"/>
    </source>
</evidence>
<dbReference type="FunFam" id="3.30.160.60:FF:000446">
    <property type="entry name" value="Zinc finger protein"/>
    <property type="match status" value="2"/>
</dbReference>
<evidence type="ECO:0000256" key="6">
    <source>
        <dbReference type="ARBA" id="ARBA00023015"/>
    </source>
</evidence>
<evidence type="ECO:0000256" key="10">
    <source>
        <dbReference type="SAM" id="MobiDB-lite"/>
    </source>
</evidence>
<feature type="compositionally biased region" description="Polar residues" evidence="10">
    <location>
        <begin position="197"/>
        <end position="219"/>
    </location>
</feature>
<dbReference type="PANTHER" id="PTHR24399:SF70">
    <property type="entry name" value="C2H2-TYPE DOMAIN-CONTAINING PROTEIN"/>
    <property type="match status" value="1"/>
</dbReference>
<keyword evidence="8" id="KW-0539">Nucleus</keyword>
<evidence type="ECO:0000256" key="4">
    <source>
        <dbReference type="ARBA" id="ARBA00022771"/>
    </source>
</evidence>
<dbReference type="GO" id="GO:0001227">
    <property type="term" value="F:DNA-binding transcription repressor activity, RNA polymerase II-specific"/>
    <property type="evidence" value="ECO:0007669"/>
    <property type="project" value="TreeGrafter"/>
</dbReference>
<dbReference type="AlphaFoldDB" id="A0A9W6AAJ7"/>
<dbReference type="SMART" id="SM00355">
    <property type="entry name" value="ZnF_C2H2"/>
    <property type="match status" value="2"/>
</dbReference>
<feature type="compositionally biased region" description="Low complexity" evidence="10">
    <location>
        <begin position="63"/>
        <end position="76"/>
    </location>
</feature>
<keyword evidence="4 9" id="KW-0863">Zinc-finger</keyword>
<keyword evidence="2" id="KW-0479">Metal-binding</keyword>
<evidence type="ECO:0000256" key="2">
    <source>
        <dbReference type="ARBA" id="ARBA00022723"/>
    </source>
</evidence>
<gene>
    <name evidence="12" type="ORF">AnigIFM63604_004388</name>
</gene>
<dbReference type="GO" id="GO:0000978">
    <property type="term" value="F:RNA polymerase II cis-regulatory region sequence-specific DNA binding"/>
    <property type="evidence" value="ECO:0007669"/>
    <property type="project" value="TreeGrafter"/>
</dbReference>
<dbReference type="InterPro" id="IPR036236">
    <property type="entry name" value="Znf_C2H2_sf"/>
</dbReference>
<reference evidence="12" key="1">
    <citation type="submission" date="2022-07" db="EMBL/GenBank/DDBJ databases">
        <title>Taxonomy of Aspergillus series Nigri: significant species reduction supported by multi-species coalescent approaches.</title>
        <authorList>
            <person name="Bian C."/>
            <person name="Kusuya Y."/>
            <person name="Sklenar F."/>
            <person name="D'hooge E."/>
            <person name="Yaguchi T."/>
            <person name="Takahashi H."/>
            <person name="Hubka V."/>
        </authorList>
    </citation>
    <scope>NUCLEOTIDE SEQUENCE</scope>
    <source>
        <strain evidence="12">IFM 63604</strain>
    </source>
</reference>
<feature type="region of interest" description="Disordered" evidence="10">
    <location>
        <begin position="59"/>
        <end position="78"/>
    </location>
</feature>
<evidence type="ECO:0000256" key="9">
    <source>
        <dbReference type="PROSITE-ProRule" id="PRU00042"/>
    </source>
</evidence>
<keyword evidence="5" id="KW-0862">Zinc</keyword>
<comment type="caution">
    <text evidence="12">The sequence shown here is derived from an EMBL/GenBank/DDBJ whole genome shotgun (WGS) entry which is preliminary data.</text>
</comment>
<keyword evidence="3" id="KW-0677">Repeat</keyword>
<evidence type="ECO:0000256" key="1">
    <source>
        <dbReference type="ARBA" id="ARBA00004123"/>
    </source>
</evidence>
<evidence type="ECO:0000313" key="12">
    <source>
        <dbReference type="EMBL" id="GLA56092.1"/>
    </source>
</evidence>
<dbReference type="GO" id="GO:0008270">
    <property type="term" value="F:zinc ion binding"/>
    <property type="evidence" value="ECO:0007669"/>
    <property type="project" value="UniProtKB-KW"/>
</dbReference>
<feature type="domain" description="C2H2-type" evidence="11">
    <location>
        <begin position="311"/>
        <end position="330"/>
    </location>
</feature>
<feature type="region of interest" description="Disordered" evidence="10">
    <location>
        <begin position="259"/>
        <end position="280"/>
    </location>
</feature>
<feature type="compositionally biased region" description="Basic and acidic residues" evidence="10">
    <location>
        <begin position="340"/>
        <end position="355"/>
    </location>
</feature>
<comment type="subcellular location">
    <subcellularLocation>
        <location evidence="1">Nucleus</location>
    </subcellularLocation>
</comment>
<dbReference type="PROSITE" id="PS50157">
    <property type="entry name" value="ZINC_FINGER_C2H2_2"/>
    <property type="match status" value="2"/>
</dbReference>
<feature type="region of interest" description="Disordered" evidence="10">
    <location>
        <begin position="340"/>
        <end position="382"/>
    </location>
</feature>
<accession>A0A9W6AAJ7</accession>
<dbReference type="SUPFAM" id="SSF57667">
    <property type="entry name" value="beta-beta-alpha zinc fingers"/>
    <property type="match status" value="1"/>
</dbReference>
<organism evidence="12 13">
    <name type="scientific">Aspergillus niger</name>
    <dbReference type="NCBI Taxonomy" id="5061"/>
    <lineage>
        <taxon>Eukaryota</taxon>
        <taxon>Fungi</taxon>
        <taxon>Dikarya</taxon>
        <taxon>Ascomycota</taxon>
        <taxon>Pezizomycotina</taxon>
        <taxon>Eurotiomycetes</taxon>
        <taxon>Eurotiomycetidae</taxon>
        <taxon>Eurotiales</taxon>
        <taxon>Aspergillaceae</taxon>
        <taxon>Aspergillus</taxon>
        <taxon>Aspergillus subgen. Circumdati</taxon>
    </lineage>
</organism>
<name>A0A9W6AAJ7_ASPNG</name>
<dbReference type="Proteomes" id="UP001144191">
    <property type="component" value="Unassembled WGS sequence"/>
</dbReference>
<dbReference type="PANTHER" id="PTHR24399">
    <property type="entry name" value="ZINC FINGER AND BTB DOMAIN-CONTAINING"/>
    <property type="match status" value="1"/>
</dbReference>
<feature type="region of interest" description="Disordered" evidence="10">
    <location>
        <begin position="183"/>
        <end position="229"/>
    </location>
</feature>
<evidence type="ECO:0000256" key="3">
    <source>
        <dbReference type="ARBA" id="ARBA00022737"/>
    </source>
</evidence>
<evidence type="ECO:0000256" key="5">
    <source>
        <dbReference type="ARBA" id="ARBA00022833"/>
    </source>
</evidence>
<evidence type="ECO:0000259" key="11">
    <source>
        <dbReference type="PROSITE" id="PS50157"/>
    </source>
</evidence>